<dbReference type="InterPro" id="IPR001254">
    <property type="entry name" value="Trypsin_dom"/>
</dbReference>
<comment type="similarity">
    <text evidence="2">Belongs to the peptidase S1 family. CLIP subfamily.</text>
</comment>
<evidence type="ECO:0000256" key="1">
    <source>
        <dbReference type="ARBA" id="ARBA00023157"/>
    </source>
</evidence>
<keyword evidence="1" id="KW-1015">Disulfide bond</keyword>
<dbReference type="Gene3D" id="2.40.10.10">
    <property type="entry name" value="Trypsin-like serine proteases"/>
    <property type="match status" value="1"/>
</dbReference>
<feature type="signal peptide" evidence="3">
    <location>
        <begin position="1"/>
        <end position="19"/>
    </location>
</feature>
<evidence type="ECO:0000256" key="2">
    <source>
        <dbReference type="ARBA" id="ARBA00024195"/>
    </source>
</evidence>
<proteinExistence type="inferred from homology"/>
<dbReference type="InterPro" id="IPR009003">
    <property type="entry name" value="Peptidase_S1_PA"/>
</dbReference>
<feature type="chain" id="PRO_5042974207" description="Peptidase S1 domain-containing protein" evidence="3">
    <location>
        <begin position="20"/>
        <end position="321"/>
    </location>
</feature>
<dbReference type="InterPro" id="IPR043504">
    <property type="entry name" value="Peptidase_S1_PA_chymotrypsin"/>
</dbReference>
<reference evidence="5 6" key="1">
    <citation type="submission" date="2024-02" db="EMBL/GenBank/DDBJ databases">
        <title>Chromosome-scale genome assembly of the rough periwinkle Littorina saxatilis.</title>
        <authorList>
            <person name="De Jode A."/>
            <person name="Faria R."/>
            <person name="Formenti G."/>
            <person name="Sims Y."/>
            <person name="Smith T.P."/>
            <person name="Tracey A."/>
            <person name="Wood J.M.D."/>
            <person name="Zagrodzka Z.B."/>
            <person name="Johannesson K."/>
            <person name="Butlin R.K."/>
            <person name="Leder E.H."/>
        </authorList>
    </citation>
    <scope>NUCLEOTIDE SEQUENCE [LARGE SCALE GENOMIC DNA]</scope>
    <source>
        <strain evidence="5">Snail1</strain>
        <tissue evidence="5">Muscle</tissue>
    </source>
</reference>
<evidence type="ECO:0000313" key="6">
    <source>
        <dbReference type="Proteomes" id="UP001374579"/>
    </source>
</evidence>
<gene>
    <name evidence="5" type="ORF">V1264_007911</name>
</gene>
<dbReference type="InterPro" id="IPR051487">
    <property type="entry name" value="Ser/Thr_Proteases_Immune/Dev"/>
</dbReference>
<dbReference type="EMBL" id="JBAMIC010000019">
    <property type="protein sequence ID" value="KAK7094267.1"/>
    <property type="molecule type" value="Genomic_DNA"/>
</dbReference>
<dbReference type="PANTHER" id="PTHR24256">
    <property type="entry name" value="TRYPTASE-RELATED"/>
    <property type="match status" value="1"/>
</dbReference>
<feature type="domain" description="Peptidase S1" evidence="4">
    <location>
        <begin position="50"/>
        <end position="305"/>
    </location>
</feature>
<sequence length="321" mass="34781">MTPAVVLSLTLALVSSGFAATLKNNVLNDVLQQYLRQSGAANTERPTGRIIGGDRVIDRCVAPFNAMVALQLMPNNPDLKVTYCSGVMLSPDLIVTAGICLFPYLSFEGPVLTAVIGEKHFDFQDDSQVNVLVRNFKIHPTYDSVIGDNNIGLIKLDSPVTLNDCVQPIMRFVRDPTTCSSTLMNCTITGWGQSDENGDLTRNAKNPMYGMVRLVDENLSVLLSSKGTYTTPLRQNSLYAIAYPNSPLQACLLDWGGMVACNMNGDWMLRGVIGEHNCIPPGTSSGPIVITNLEKFASWINSCSADFNSAACQAYKLPQSA</sequence>
<keyword evidence="3" id="KW-0732">Signal</keyword>
<dbReference type="Pfam" id="PF00089">
    <property type="entry name" value="Trypsin"/>
    <property type="match status" value="1"/>
</dbReference>
<dbReference type="AlphaFoldDB" id="A0AAN9AW76"/>
<evidence type="ECO:0000256" key="3">
    <source>
        <dbReference type="SAM" id="SignalP"/>
    </source>
</evidence>
<dbReference type="Proteomes" id="UP001374579">
    <property type="component" value="Unassembled WGS sequence"/>
</dbReference>
<accession>A0AAN9AW76</accession>
<dbReference type="SMART" id="SM00020">
    <property type="entry name" value="Tryp_SPc"/>
    <property type="match status" value="1"/>
</dbReference>
<dbReference type="SUPFAM" id="SSF50494">
    <property type="entry name" value="Trypsin-like serine proteases"/>
    <property type="match status" value="1"/>
</dbReference>
<dbReference type="PROSITE" id="PS50240">
    <property type="entry name" value="TRYPSIN_DOM"/>
    <property type="match status" value="1"/>
</dbReference>
<evidence type="ECO:0000259" key="4">
    <source>
        <dbReference type="PROSITE" id="PS50240"/>
    </source>
</evidence>
<dbReference type="GO" id="GO:0004252">
    <property type="term" value="F:serine-type endopeptidase activity"/>
    <property type="evidence" value="ECO:0007669"/>
    <property type="project" value="InterPro"/>
</dbReference>
<organism evidence="5 6">
    <name type="scientific">Littorina saxatilis</name>
    <dbReference type="NCBI Taxonomy" id="31220"/>
    <lineage>
        <taxon>Eukaryota</taxon>
        <taxon>Metazoa</taxon>
        <taxon>Spiralia</taxon>
        <taxon>Lophotrochozoa</taxon>
        <taxon>Mollusca</taxon>
        <taxon>Gastropoda</taxon>
        <taxon>Caenogastropoda</taxon>
        <taxon>Littorinimorpha</taxon>
        <taxon>Littorinoidea</taxon>
        <taxon>Littorinidae</taxon>
        <taxon>Littorina</taxon>
    </lineage>
</organism>
<keyword evidence="6" id="KW-1185">Reference proteome</keyword>
<protein>
    <recommendedName>
        <fullName evidence="4">Peptidase S1 domain-containing protein</fullName>
    </recommendedName>
</protein>
<comment type="caution">
    <text evidence="5">The sequence shown here is derived from an EMBL/GenBank/DDBJ whole genome shotgun (WGS) entry which is preliminary data.</text>
</comment>
<evidence type="ECO:0000313" key="5">
    <source>
        <dbReference type="EMBL" id="KAK7094267.1"/>
    </source>
</evidence>
<name>A0AAN9AW76_9CAEN</name>
<dbReference type="GO" id="GO:0006508">
    <property type="term" value="P:proteolysis"/>
    <property type="evidence" value="ECO:0007669"/>
    <property type="project" value="InterPro"/>
</dbReference>